<keyword evidence="2" id="KW-1185">Reference proteome</keyword>
<proteinExistence type="predicted"/>
<gene>
    <name evidence="1" type="ORF">MRB53_025949</name>
</gene>
<name>A0ACC2LHH1_PERAE</name>
<sequence>MIGFATGLGKGPESSKAWAEGRGPPKAWLSIVAFSKTTRIEFVLASSMMGGVYNRATWPGDLSRAGVDHEWGFGEAGLEWELGRADLEWEFEEADLEEVGEACPNDCEEAKAEQDPMGVGDFD</sequence>
<dbReference type="Proteomes" id="UP001234297">
    <property type="component" value="Chromosome 8"/>
</dbReference>
<evidence type="ECO:0000313" key="1">
    <source>
        <dbReference type="EMBL" id="KAJ8632613.1"/>
    </source>
</evidence>
<organism evidence="1 2">
    <name type="scientific">Persea americana</name>
    <name type="common">Avocado</name>
    <dbReference type="NCBI Taxonomy" id="3435"/>
    <lineage>
        <taxon>Eukaryota</taxon>
        <taxon>Viridiplantae</taxon>
        <taxon>Streptophyta</taxon>
        <taxon>Embryophyta</taxon>
        <taxon>Tracheophyta</taxon>
        <taxon>Spermatophyta</taxon>
        <taxon>Magnoliopsida</taxon>
        <taxon>Magnoliidae</taxon>
        <taxon>Laurales</taxon>
        <taxon>Lauraceae</taxon>
        <taxon>Persea</taxon>
    </lineage>
</organism>
<protein>
    <submittedName>
        <fullName evidence="1">Uncharacterized protein</fullName>
    </submittedName>
</protein>
<reference evidence="1 2" key="1">
    <citation type="journal article" date="2022" name="Hortic Res">
        <title>A haplotype resolved chromosomal level avocado genome allows analysis of novel avocado genes.</title>
        <authorList>
            <person name="Nath O."/>
            <person name="Fletcher S.J."/>
            <person name="Hayward A."/>
            <person name="Shaw L.M."/>
            <person name="Masouleh A.K."/>
            <person name="Furtado A."/>
            <person name="Henry R.J."/>
            <person name="Mitter N."/>
        </authorList>
    </citation>
    <scope>NUCLEOTIDE SEQUENCE [LARGE SCALE GENOMIC DNA]</scope>
    <source>
        <strain evidence="2">cv. Hass</strain>
    </source>
</reference>
<accession>A0ACC2LHH1</accession>
<comment type="caution">
    <text evidence="1">The sequence shown here is derived from an EMBL/GenBank/DDBJ whole genome shotgun (WGS) entry which is preliminary data.</text>
</comment>
<evidence type="ECO:0000313" key="2">
    <source>
        <dbReference type="Proteomes" id="UP001234297"/>
    </source>
</evidence>
<dbReference type="EMBL" id="CM056816">
    <property type="protein sequence ID" value="KAJ8632613.1"/>
    <property type="molecule type" value="Genomic_DNA"/>
</dbReference>